<feature type="compositionally biased region" description="Basic residues" evidence="7">
    <location>
        <begin position="1082"/>
        <end position="1092"/>
    </location>
</feature>
<dbReference type="PANTHER" id="PTHR15052:SF2">
    <property type="entry name" value="GENERAL TRANSCRIPTION FACTOR 3C POLYPEPTIDE 2"/>
    <property type="match status" value="1"/>
</dbReference>
<evidence type="ECO:0008006" key="10">
    <source>
        <dbReference type="Google" id="ProtNLM"/>
    </source>
</evidence>
<feature type="compositionally biased region" description="Acidic residues" evidence="7">
    <location>
        <begin position="785"/>
        <end position="795"/>
    </location>
</feature>
<feature type="compositionally biased region" description="Basic residues" evidence="7">
    <location>
        <begin position="986"/>
        <end position="1013"/>
    </location>
</feature>
<feature type="region of interest" description="Disordered" evidence="7">
    <location>
        <begin position="872"/>
        <end position="936"/>
    </location>
</feature>
<feature type="region of interest" description="Disordered" evidence="7">
    <location>
        <begin position="840"/>
        <end position="859"/>
    </location>
</feature>
<comment type="subcellular location">
    <subcellularLocation>
        <location evidence="1">Nucleus</location>
    </subcellularLocation>
</comment>
<keyword evidence="4" id="KW-0804">Transcription</keyword>
<comment type="caution">
    <text evidence="8">The sequence shown here is derived from an EMBL/GenBank/DDBJ whole genome shotgun (WGS) entry which is preliminary data.</text>
</comment>
<proteinExistence type="predicted"/>
<dbReference type="InterPro" id="IPR052416">
    <property type="entry name" value="GTF3C_component"/>
</dbReference>
<feature type="compositionally biased region" description="Low complexity" evidence="7">
    <location>
        <begin position="888"/>
        <end position="901"/>
    </location>
</feature>
<feature type="compositionally biased region" description="Basic and acidic residues" evidence="7">
    <location>
        <begin position="1093"/>
        <end position="1103"/>
    </location>
</feature>
<evidence type="ECO:0000256" key="5">
    <source>
        <dbReference type="ARBA" id="ARBA00023242"/>
    </source>
</evidence>
<feature type="compositionally biased region" description="Basic residues" evidence="7">
    <location>
        <begin position="1246"/>
        <end position="1261"/>
    </location>
</feature>
<feature type="compositionally biased region" description="Polar residues" evidence="7">
    <location>
        <begin position="1216"/>
        <end position="1226"/>
    </location>
</feature>
<dbReference type="PANTHER" id="PTHR15052">
    <property type="entry name" value="RNA POLYMERASE III TRANSCRIPTION INITIATION FACTOR COMPLEX SUBUNIT"/>
    <property type="match status" value="1"/>
</dbReference>
<dbReference type="InterPro" id="IPR001680">
    <property type="entry name" value="WD40_rpt"/>
</dbReference>
<feature type="repeat" description="WD" evidence="6">
    <location>
        <begin position="355"/>
        <end position="382"/>
    </location>
</feature>
<feature type="region of interest" description="Disordered" evidence="7">
    <location>
        <begin position="34"/>
        <end position="79"/>
    </location>
</feature>
<dbReference type="GO" id="GO:0005634">
    <property type="term" value="C:nucleus"/>
    <property type="evidence" value="ECO:0007669"/>
    <property type="project" value="UniProtKB-SubCell"/>
</dbReference>
<feature type="compositionally biased region" description="Polar residues" evidence="7">
    <location>
        <begin position="655"/>
        <end position="670"/>
    </location>
</feature>
<sequence>MNLSAWRETVSFGAHLQPVHLHVVVSDAEHASPCTGQKLSSLPSQNSPQTSPKSALDLCNGTSSPRDPLETPIESDGTQDIVPETVKAKNVIVIPPFTSEIISNDEQMVLNVGGPVWAMDWVPSLPAANSEDVAAVLAKFKPRKAGRVSTASRIGSKKALNGDKTDGSETAEDVDGVRTAAFSDPTKNEGDDKMKWRFLALSTHPPCLVKEGKVVKPTPPDHYYDVPEGGQNLIQIWAVPVQQTIVAEAGKLWRKRTAKKTMVKPRIVYAIDHDSGVAWDLQWCPLVKKFPKCDRREGILGILAVCFGDGSVKVFEIPAVLEERLQPELDTAADCVVEKTSPIVVATVPHIMQLSVRWSPHHWNMLLTGGSDGSVSLWNITSAVKKSDTAESRSTDQQPVEPQRRFQDADTIGKQEALDWGCGWVAVRAVAWSPFDQHIFATTGNDSVFKVWDIREPRVCLRSHRIRSTWGLALQWLDQTSIHISGDQGSVYMYDILSGSYQKLHFHPQIDSPVWDLQLARRGPVPLLVSSCTSGSIRAAPAKRLYRAPQNCVELCRLSGEKDSSAEKPFKSLTVSFARQSVLATADSAGQGTREFRERDAALHRLRLTSSTAGDYPCFLAAGGHAGLVILLELHEVLDTLIATFFSPPKKVSRSKNMVASRGSNHSMKAQSMPAGGESKDATDVGRKTMTLGSFAKATGVHAALDKSATKPLTCNGKGKAKARSRFNLSDTESFIEENDELETNAVDQEEEEEEEFKEEDEGDDDSELSLVTEDSSDDDHASGSDDDDAVEDAETSATNEDQEEARLMKEYQMDLSEDDAYLLALQMSRTDATPAAAVLATDDGTPPAPTLLAGQDVPTNPLHQEKLQKTLPSAKAAETAKAKAKTTKTATKITAATEAKPALKPSKGKKRARPASFTLETMAEPSPVNDMSDANIAVNKKSEVRLDGKDDRVAESSSFSAVASTGENKAGVATSTKSSAVLTKARTKQKQPAKAFARKKTAKTKGTNPRRFRAADQAMVLQAFEYQMGMCEEDALKEAFRLSVEDKHRSLRAEQPPPPPKPASGALPTPTQSKLTPATPRAKKSSQKQQKKVKEVKGKVESAGKVAAPADEDAQHQRPQTPRRLQFLPHDDSESENQAAVVTVGVGQVASVAEPAAFQIDAASTAVVPPKKSFTKGSPVVKSANAKSVQQEPSAKYYRRGTTTPKEVADAEQAESASTAVSTTPAGKVSAKRPKSTGARIAGPAKKRKKTATAPRSRRRSSNEAVQSDCMSEGDALLLALKMSEVEY</sequence>
<evidence type="ECO:0000256" key="4">
    <source>
        <dbReference type="ARBA" id="ARBA00023163"/>
    </source>
</evidence>
<feature type="compositionally biased region" description="Polar residues" evidence="7">
    <location>
        <begin position="34"/>
        <end position="53"/>
    </location>
</feature>
<gene>
    <name evidence="8" type="ORF">HBR001_LOCUS6520</name>
</gene>
<dbReference type="Gene3D" id="2.130.10.10">
    <property type="entry name" value="YVTN repeat-like/Quinoprotein amine dehydrogenase"/>
    <property type="match status" value="2"/>
</dbReference>
<keyword evidence="5" id="KW-0539">Nucleus</keyword>
<dbReference type="GO" id="GO:0000127">
    <property type="term" value="C:transcription factor TFIIIC complex"/>
    <property type="evidence" value="ECO:0007669"/>
    <property type="project" value="TreeGrafter"/>
</dbReference>
<evidence type="ECO:0000256" key="1">
    <source>
        <dbReference type="ARBA" id="ARBA00004123"/>
    </source>
</evidence>
<keyword evidence="2 6" id="KW-0853">WD repeat</keyword>
<dbReference type="SMART" id="SM00320">
    <property type="entry name" value="WD40"/>
    <property type="match status" value="4"/>
</dbReference>
<name>A0AAV0UFD2_HYABA</name>
<feature type="region of interest" description="Disordered" evidence="7">
    <location>
        <begin position="1167"/>
        <end position="1274"/>
    </location>
</feature>
<keyword evidence="9" id="KW-1185">Reference proteome</keyword>
<feature type="region of interest" description="Disordered" evidence="7">
    <location>
        <begin position="729"/>
        <end position="812"/>
    </location>
</feature>
<dbReference type="EMBL" id="CANTFL010001264">
    <property type="protein sequence ID" value="CAI5735532.1"/>
    <property type="molecule type" value="Genomic_DNA"/>
</dbReference>
<dbReference type="PROSITE" id="PS50082">
    <property type="entry name" value="WD_REPEATS_2"/>
    <property type="match status" value="1"/>
</dbReference>
<protein>
    <recommendedName>
        <fullName evidence="10">Anaphase-promoting complex subunit 4 WD40 domain-containing protein</fullName>
    </recommendedName>
</protein>
<reference evidence="8" key="1">
    <citation type="submission" date="2022-12" db="EMBL/GenBank/DDBJ databases">
        <authorList>
            <person name="Webb A."/>
        </authorList>
    </citation>
    <scope>NUCLEOTIDE SEQUENCE</scope>
    <source>
        <strain evidence="8">Hp1</strain>
    </source>
</reference>
<evidence type="ECO:0000256" key="7">
    <source>
        <dbReference type="SAM" id="MobiDB-lite"/>
    </source>
</evidence>
<dbReference type="PROSITE" id="PS00678">
    <property type="entry name" value="WD_REPEATS_1"/>
    <property type="match status" value="1"/>
</dbReference>
<evidence type="ECO:0000313" key="9">
    <source>
        <dbReference type="Proteomes" id="UP001162031"/>
    </source>
</evidence>
<dbReference type="InterPro" id="IPR036322">
    <property type="entry name" value="WD40_repeat_dom_sf"/>
</dbReference>
<feature type="compositionally biased region" description="Acidic residues" evidence="7">
    <location>
        <begin position="734"/>
        <end position="768"/>
    </location>
</feature>
<evidence type="ECO:0000256" key="6">
    <source>
        <dbReference type="PROSITE-ProRule" id="PRU00221"/>
    </source>
</evidence>
<dbReference type="GO" id="GO:0006383">
    <property type="term" value="P:transcription by RNA polymerase III"/>
    <property type="evidence" value="ECO:0007669"/>
    <property type="project" value="TreeGrafter"/>
</dbReference>
<evidence type="ECO:0000256" key="3">
    <source>
        <dbReference type="ARBA" id="ARBA00022737"/>
    </source>
</evidence>
<dbReference type="InterPro" id="IPR015943">
    <property type="entry name" value="WD40/YVTN_repeat-like_dom_sf"/>
</dbReference>
<evidence type="ECO:0000313" key="8">
    <source>
        <dbReference type="EMBL" id="CAI5735532.1"/>
    </source>
</evidence>
<organism evidence="8 9">
    <name type="scientific">Hyaloperonospora brassicae</name>
    <name type="common">Brassica downy mildew</name>
    <name type="synonym">Peronospora brassicae</name>
    <dbReference type="NCBI Taxonomy" id="162125"/>
    <lineage>
        <taxon>Eukaryota</taxon>
        <taxon>Sar</taxon>
        <taxon>Stramenopiles</taxon>
        <taxon>Oomycota</taxon>
        <taxon>Peronosporomycetes</taxon>
        <taxon>Peronosporales</taxon>
        <taxon>Peronosporaceae</taxon>
        <taxon>Hyaloperonospora</taxon>
    </lineage>
</organism>
<feature type="region of interest" description="Disordered" evidence="7">
    <location>
        <begin position="959"/>
        <end position="1014"/>
    </location>
</feature>
<accession>A0AAV0UFD2</accession>
<dbReference type="InterPro" id="IPR019775">
    <property type="entry name" value="WD40_repeat_CS"/>
</dbReference>
<dbReference type="Proteomes" id="UP001162031">
    <property type="component" value="Unassembled WGS sequence"/>
</dbReference>
<dbReference type="SUPFAM" id="SSF50978">
    <property type="entry name" value="WD40 repeat-like"/>
    <property type="match status" value="1"/>
</dbReference>
<feature type="region of interest" description="Disordered" evidence="7">
    <location>
        <begin position="388"/>
        <end position="407"/>
    </location>
</feature>
<feature type="region of interest" description="Disordered" evidence="7">
    <location>
        <begin position="1048"/>
        <end position="1137"/>
    </location>
</feature>
<feature type="region of interest" description="Disordered" evidence="7">
    <location>
        <begin position="655"/>
        <end position="684"/>
    </location>
</feature>
<evidence type="ECO:0000256" key="2">
    <source>
        <dbReference type="ARBA" id="ARBA00022574"/>
    </source>
</evidence>
<keyword evidence="3" id="KW-0677">Repeat</keyword>